<comment type="subcellular location">
    <subcellularLocation>
        <location evidence="1">Cell membrane</location>
        <topology evidence="1">Multi-pass membrane protein</topology>
    </subcellularLocation>
</comment>
<evidence type="ECO:0000313" key="10">
    <source>
        <dbReference type="Proteomes" id="UP000199334"/>
    </source>
</evidence>
<evidence type="ECO:0000256" key="2">
    <source>
        <dbReference type="ARBA" id="ARBA00022448"/>
    </source>
</evidence>
<keyword evidence="3" id="KW-1003">Cell membrane</keyword>
<feature type="transmembrane region" description="Helical" evidence="7">
    <location>
        <begin position="351"/>
        <end position="376"/>
    </location>
</feature>
<dbReference type="AlphaFoldDB" id="A0A1G9YN56"/>
<evidence type="ECO:0000313" key="9">
    <source>
        <dbReference type="EMBL" id="SDN10005.1"/>
    </source>
</evidence>
<evidence type="ECO:0000256" key="3">
    <source>
        <dbReference type="ARBA" id="ARBA00022475"/>
    </source>
</evidence>
<feature type="transmembrane region" description="Helical" evidence="7">
    <location>
        <begin position="51"/>
        <end position="71"/>
    </location>
</feature>
<feature type="transmembrane region" description="Helical" evidence="7">
    <location>
        <begin position="229"/>
        <end position="252"/>
    </location>
</feature>
<evidence type="ECO:0000256" key="7">
    <source>
        <dbReference type="SAM" id="Phobius"/>
    </source>
</evidence>
<feature type="transmembrane region" description="Helical" evidence="7">
    <location>
        <begin position="110"/>
        <end position="128"/>
    </location>
</feature>
<name>A0A1G9YN56_9BACI</name>
<protein>
    <submittedName>
        <fullName evidence="9">Predicted arabinose efflux permease, MFS family</fullName>
    </submittedName>
</protein>
<feature type="transmembrane region" description="Helical" evidence="7">
    <location>
        <begin position="293"/>
        <end position="311"/>
    </location>
</feature>
<dbReference type="PANTHER" id="PTHR23513">
    <property type="entry name" value="INTEGRAL MEMBRANE EFFLUX PROTEIN-RELATED"/>
    <property type="match status" value="1"/>
</dbReference>
<dbReference type="Pfam" id="PF05977">
    <property type="entry name" value="MFS_3"/>
    <property type="match status" value="1"/>
</dbReference>
<evidence type="ECO:0000256" key="1">
    <source>
        <dbReference type="ARBA" id="ARBA00004651"/>
    </source>
</evidence>
<dbReference type="Gene3D" id="1.20.1250.20">
    <property type="entry name" value="MFS general substrate transporter like domains"/>
    <property type="match status" value="1"/>
</dbReference>
<gene>
    <name evidence="9" type="ORF">SAMN05216498_1466</name>
</gene>
<dbReference type="STRING" id="237069.SAMN05216498_1466"/>
<keyword evidence="4 7" id="KW-0812">Transmembrane</keyword>
<dbReference type="SUPFAM" id="SSF103473">
    <property type="entry name" value="MFS general substrate transporter"/>
    <property type="match status" value="1"/>
</dbReference>
<dbReference type="InterPro" id="IPR036259">
    <property type="entry name" value="MFS_trans_sf"/>
</dbReference>
<evidence type="ECO:0000256" key="6">
    <source>
        <dbReference type="ARBA" id="ARBA00023136"/>
    </source>
</evidence>
<proteinExistence type="predicted"/>
<reference evidence="9 10" key="1">
    <citation type="submission" date="2016-10" db="EMBL/GenBank/DDBJ databases">
        <authorList>
            <person name="de Groot N.N."/>
        </authorList>
    </citation>
    <scope>NUCLEOTIDE SEQUENCE [LARGE SCALE GENOMIC DNA]</scope>
    <source>
        <strain evidence="9 10">CGMCC 1.3442</strain>
    </source>
</reference>
<dbReference type="EMBL" id="FNIG01000002">
    <property type="protein sequence ID" value="SDN10005.1"/>
    <property type="molecule type" value="Genomic_DNA"/>
</dbReference>
<keyword evidence="2" id="KW-0813">Transport</keyword>
<dbReference type="GO" id="GO:0005886">
    <property type="term" value="C:plasma membrane"/>
    <property type="evidence" value="ECO:0007669"/>
    <property type="project" value="UniProtKB-SubCell"/>
</dbReference>
<feature type="transmembrane region" description="Helical" evidence="7">
    <location>
        <begin position="174"/>
        <end position="194"/>
    </location>
</feature>
<evidence type="ECO:0000256" key="5">
    <source>
        <dbReference type="ARBA" id="ARBA00022989"/>
    </source>
</evidence>
<dbReference type="PANTHER" id="PTHR23513:SF6">
    <property type="entry name" value="MAJOR FACILITATOR SUPERFAMILY ASSOCIATED DOMAIN-CONTAINING PROTEIN"/>
    <property type="match status" value="1"/>
</dbReference>
<dbReference type="GO" id="GO:0022857">
    <property type="term" value="F:transmembrane transporter activity"/>
    <property type="evidence" value="ECO:0007669"/>
    <property type="project" value="InterPro"/>
</dbReference>
<feature type="domain" description="Major facilitator superfamily (MFS) profile" evidence="8">
    <location>
        <begin position="18"/>
        <end position="405"/>
    </location>
</feature>
<dbReference type="InterPro" id="IPR010290">
    <property type="entry name" value="TM_effector"/>
</dbReference>
<evidence type="ECO:0000259" key="8">
    <source>
        <dbReference type="PROSITE" id="PS50850"/>
    </source>
</evidence>
<dbReference type="InterPro" id="IPR020846">
    <property type="entry name" value="MFS_dom"/>
</dbReference>
<dbReference type="OrthoDB" id="2276409at2"/>
<feature type="transmembrane region" description="Helical" evidence="7">
    <location>
        <begin position="317"/>
        <end position="339"/>
    </location>
</feature>
<feature type="transmembrane region" description="Helical" evidence="7">
    <location>
        <begin position="382"/>
        <end position="400"/>
    </location>
</feature>
<sequence>MIELITIKNILGPFKYKSFSLLTLGGTLSRIGSSAAQATLIWYIISNNTASFLGLFLALYWCSRILAQLFTGVFVDNFDRSKAMILGDIIGGTLFIVVALMVYMDMGTNYLLGVYILIGMFSQIYPVASQTVIPDIVPQNELSKANAGLQTSLDGGGIVGPAIGTLLLGAVSAWFVFGLNTLSFMLSAIAVFFARIKSKPIQGGQGKKVINQIKEGLSNVWNIKSLHNIALIGFFLHFAIIPVETVLLSTLIEGVYHFPAWVYGVTVGMINAGSVIFGLILSFYNFKLSSKTMMAITIILEAISFLLLGFLGWKIMIWAIAFIHGGAGTLLFIYVLTIVQESTKTEIRGKAFSAIYLAVEIGSAIGLLVCGILTSYVSLTTILILFSVLALLNIIFIIRIPQYNKKAVQ</sequence>
<dbReference type="RefSeq" id="WP_093855940.1">
    <property type="nucleotide sequence ID" value="NZ_BJVZ01000026.1"/>
</dbReference>
<keyword evidence="6 7" id="KW-0472">Membrane</keyword>
<dbReference type="Proteomes" id="UP000199334">
    <property type="component" value="Unassembled WGS sequence"/>
</dbReference>
<organism evidence="9 10">
    <name type="scientific">Tenuibacillus multivorans</name>
    <dbReference type="NCBI Taxonomy" id="237069"/>
    <lineage>
        <taxon>Bacteria</taxon>
        <taxon>Bacillati</taxon>
        <taxon>Bacillota</taxon>
        <taxon>Bacilli</taxon>
        <taxon>Bacillales</taxon>
        <taxon>Bacillaceae</taxon>
        <taxon>Tenuibacillus</taxon>
    </lineage>
</organism>
<feature type="transmembrane region" description="Helical" evidence="7">
    <location>
        <begin position="258"/>
        <end position="281"/>
    </location>
</feature>
<dbReference type="PROSITE" id="PS50850">
    <property type="entry name" value="MFS"/>
    <property type="match status" value="1"/>
</dbReference>
<feature type="transmembrane region" description="Helical" evidence="7">
    <location>
        <begin position="83"/>
        <end position="104"/>
    </location>
</feature>
<keyword evidence="10" id="KW-1185">Reference proteome</keyword>
<evidence type="ECO:0000256" key="4">
    <source>
        <dbReference type="ARBA" id="ARBA00022692"/>
    </source>
</evidence>
<dbReference type="CDD" id="cd06173">
    <property type="entry name" value="MFS_MefA_like"/>
    <property type="match status" value="1"/>
</dbReference>
<keyword evidence="5 7" id="KW-1133">Transmembrane helix</keyword>
<accession>A0A1G9YN56</accession>